<dbReference type="KEGG" id="dde:Dde_3451"/>
<dbReference type="SUPFAM" id="SSF88697">
    <property type="entry name" value="PUA domain-like"/>
    <property type="match status" value="1"/>
</dbReference>
<dbReference type="Gene3D" id="3.30.750.80">
    <property type="entry name" value="RNA methyltransferase domain (HRMD) like"/>
    <property type="match status" value="1"/>
</dbReference>
<keyword evidence="2" id="KW-0963">Cytoplasm</keyword>
<dbReference type="Proteomes" id="UP000002710">
    <property type="component" value="Chromosome"/>
</dbReference>
<name>Q30VQ2_OLEA2</name>
<dbReference type="Pfam" id="PF10672">
    <property type="entry name" value="Methyltrans_SAM"/>
    <property type="match status" value="1"/>
</dbReference>
<dbReference type="Gene3D" id="3.40.50.150">
    <property type="entry name" value="Vaccinia Virus protein VP39"/>
    <property type="match status" value="1"/>
</dbReference>
<dbReference type="Gene3D" id="2.30.130.10">
    <property type="entry name" value="PUA domain"/>
    <property type="match status" value="1"/>
</dbReference>
<evidence type="ECO:0000256" key="1">
    <source>
        <dbReference type="ARBA" id="ARBA00004496"/>
    </source>
</evidence>
<dbReference type="GO" id="GO:0003723">
    <property type="term" value="F:RNA binding"/>
    <property type="evidence" value="ECO:0007669"/>
    <property type="project" value="InterPro"/>
</dbReference>
<evidence type="ECO:0000256" key="3">
    <source>
        <dbReference type="ARBA" id="ARBA00022603"/>
    </source>
</evidence>
<keyword evidence="10" id="KW-1185">Reference proteome</keyword>
<dbReference type="EMBL" id="CP000112">
    <property type="protein sequence ID" value="ABB40244.1"/>
    <property type="molecule type" value="Genomic_DNA"/>
</dbReference>
<dbReference type="PANTHER" id="PTHR42873:SF1">
    <property type="entry name" value="S-ADENOSYLMETHIONINE-DEPENDENT METHYLTRANSFERASE DOMAIN-CONTAINING PROTEIN"/>
    <property type="match status" value="1"/>
</dbReference>
<dbReference type="PANTHER" id="PTHR42873">
    <property type="entry name" value="RIBOSOMAL RNA LARGE SUBUNIT METHYLTRANSFERASE"/>
    <property type="match status" value="1"/>
</dbReference>
<dbReference type="GO" id="GO:0005737">
    <property type="term" value="C:cytoplasm"/>
    <property type="evidence" value="ECO:0007669"/>
    <property type="project" value="UniProtKB-SubCell"/>
</dbReference>
<dbReference type="InterPro" id="IPR019614">
    <property type="entry name" value="SAM-dep_methyl-trfase"/>
</dbReference>
<organism evidence="9 10">
    <name type="scientific">Oleidesulfovibrio alaskensis (strain ATCC BAA-1058 / DSM 17464 / G20)</name>
    <name type="common">Desulfovibrio alaskensis</name>
    <dbReference type="NCBI Taxonomy" id="207559"/>
    <lineage>
        <taxon>Bacteria</taxon>
        <taxon>Pseudomonadati</taxon>
        <taxon>Thermodesulfobacteriota</taxon>
        <taxon>Desulfovibrionia</taxon>
        <taxon>Desulfovibrionales</taxon>
        <taxon>Desulfovibrionaceae</taxon>
        <taxon>Oleidesulfovibrio</taxon>
    </lineage>
</organism>
<evidence type="ECO:0000256" key="4">
    <source>
        <dbReference type="ARBA" id="ARBA00022679"/>
    </source>
</evidence>
<accession>Q30VQ2</accession>
<dbReference type="AlphaFoldDB" id="Q30VQ2"/>
<dbReference type="SUPFAM" id="SSF53335">
    <property type="entry name" value="S-adenosyl-L-methionine-dependent methyltransferases"/>
    <property type="match status" value="1"/>
</dbReference>
<protein>
    <submittedName>
        <fullName evidence="9">Uncharacterized protein</fullName>
    </submittedName>
</protein>
<dbReference type="InterPro" id="IPR036974">
    <property type="entry name" value="PUA_sf"/>
</dbReference>
<dbReference type="Pfam" id="PF17785">
    <property type="entry name" value="PUA_3"/>
    <property type="match status" value="1"/>
</dbReference>
<dbReference type="CDD" id="cd11572">
    <property type="entry name" value="RlmI_M_like"/>
    <property type="match status" value="1"/>
</dbReference>
<dbReference type="PROSITE" id="PS50890">
    <property type="entry name" value="PUA"/>
    <property type="match status" value="1"/>
</dbReference>
<keyword evidence="4" id="KW-0808">Transferase</keyword>
<comment type="subcellular location">
    <subcellularLocation>
        <location evidence="1">Cytoplasm</location>
    </subcellularLocation>
</comment>
<dbReference type="STRING" id="207559.Dde_3451"/>
<dbReference type="eggNOG" id="COG1092">
    <property type="taxonomic scope" value="Bacteria"/>
</dbReference>
<keyword evidence="5" id="KW-0949">S-adenosyl-L-methionine</keyword>
<comment type="similarity">
    <text evidence="6">Belongs to the methyltransferase superfamily. RlmI family.</text>
</comment>
<evidence type="ECO:0000256" key="6">
    <source>
        <dbReference type="ARBA" id="ARBA00038091"/>
    </source>
</evidence>
<dbReference type="InterPro" id="IPR029063">
    <property type="entry name" value="SAM-dependent_MTases_sf"/>
</dbReference>
<sequence length="396" mass="43890">MRRLYLKKGEERRLRIGHQWIFSNEVDTGKSPLHDFTPGENVTVCNSGGSPVASAYVNPSSVIAARVVSQQPDTPFDAGLLHRRITEALAMRQMIFDRPYYRMVFAEGDWLPGLIVDRYGDFLVAQLTTAGAEAAKPQITAVLKDVVRPRGLLYRNDSANRGMEGLKSYVEQAFGHIPDTLEIEENGVRFYAPLMEGQKTGWFYDQRINRRDFASFAQGKKVLDAFCYAGGFGVTAAAAGAAQTTFLDASPLALQTVEANAALNRVSGSVKTVAGDALETLARLRDQGRRYDVICVDPPAFIKRRKHQKQGLKAYQRVNELAMELAEDGGILMSCSCSQHLSADELRRVLNRAARRAGCRIQTLTQGHQGPDHPVHPAMPETNYLKTFTVRVNRTS</sequence>
<dbReference type="CDD" id="cd02440">
    <property type="entry name" value="AdoMet_MTases"/>
    <property type="match status" value="1"/>
</dbReference>
<reference evidence="9 10" key="1">
    <citation type="journal article" date="2011" name="J. Bacteriol.">
        <title>Complete genome sequence and updated annotation of Desulfovibrio alaskensis G20.</title>
        <authorList>
            <person name="Hauser L.J."/>
            <person name="Land M.L."/>
            <person name="Brown S.D."/>
            <person name="Larimer F."/>
            <person name="Keller K.L."/>
            <person name="Rapp-Giles B.J."/>
            <person name="Price M.N."/>
            <person name="Lin M."/>
            <person name="Bruce D.C."/>
            <person name="Detter J.C."/>
            <person name="Tapia R."/>
            <person name="Han C.S."/>
            <person name="Goodwin L.A."/>
            <person name="Cheng J.F."/>
            <person name="Pitluck S."/>
            <person name="Copeland A."/>
            <person name="Lucas S."/>
            <person name="Nolan M."/>
            <person name="Lapidus A.L."/>
            <person name="Palumbo A.V."/>
            <person name="Wall J.D."/>
        </authorList>
    </citation>
    <scope>NUCLEOTIDE SEQUENCE [LARGE SCALE GENOMIC DNA]</scope>
    <source>
        <strain evidence="10">ATCC BAA 1058 / DSM 17464 / G20</strain>
    </source>
</reference>
<feature type="domain" description="S-adenosylmethionine-dependent methyltransferase" evidence="7">
    <location>
        <begin position="170"/>
        <end position="357"/>
    </location>
</feature>
<dbReference type="InterPro" id="IPR015947">
    <property type="entry name" value="PUA-like_sf"/>
</dbReference>
<evidence type="ECO:0000256" key="5">
    <source>
        <dbReference type="ARBA" id="ARBA00022691"/>
    </source>
</evidence>
<evidence type="ECO:0000259" key="7">
    <source>
        <dbReference type="Pfam" id="PF10672"/>
    </source>
</evidence>
<dbReference type="HOGENOM" id="CLU_014042_0_0_7"/>
<evidence type="ECO:0000313" key="9">
    <source>
        <dbReference type="EMBL" id="ABB40244.1"/>
    </source>
</evidence>
<dbReference type="GO" id="GO:0032259">
    <property type="term" value="P:methylation"/>
    <property type="evidence" value="ECO:0007669"/>
    <property type="project" value="UniProtKB-KW"/>
</dbReference>
<evidence type="ECO:0000256" key="2">
    <source>
        <dbReference type="ARBA" id="ARBA00022490"/>
    </source>
</evidence>
<keyword evidence="3" id="KW-0489">Methyltransferase</keyword>
<evidence type="ECO:0000259" key="8">
    <source>
        <dbReference type="Pfam" id="PF17785"/>
    </source>
</evidence>
<gene>
    <name evidence="9" type="ordered locus">Dde_3451</name>
</gene>
<proteinExistence type="inferred from homology"/>
<dbReference type="CDD" id="cd21153">
    <property type="entry name" value="PUA_RlmI"/>
    <property type="match status" value="1"/>
</dbReference>
<dbReference type="RefSeq" id="WP_011369152.1">
    <property type="nucleotide sequence ID" value="NC_007519.1"/>
</dbReference>
<dbReference type="InterPro" id="IPR041532">
    <property type="entry name" value="RlmI-like_PUA"/>
</dbReference>
<evidence type="ECO:0000313" key="10">
    <source>
        <dbReference type="Proteomes" id="UP000002710"/>
    </source>
</evidence>
<feature type="domain" description="RlmI-like PUA" evidence="8">
    <location>
        <begin position="4"/>
        <end position="69"/>
    </location>
</feature>
<dbReference type="GO" id="GO:0008168">
    <property type="term" value="F:methyltransferase activity"/>
    <property type="evidence" value="ECO:0007669"/>
    <property type="project" value="UniProtKB-KW"/>
</dbReference>